<evidence type="ECO:0000313" key="8">
    <source>
        <dbReference type="EMBL" id="WED56612.1"/>
    </source>
</evidence>
<dbReference type="NCBIfam" id="TIGR03860">
    <property type="entry name" value="FMN_nitrolo"/>
    <property type="match status" value="1"/>
</dbReference>
<evidence type="ECO:0000259" key="7">
    <source>
        <dbReference type="Pfam" id="PF00296"/>
    </source>
</evidence>
<keyword evidence="9" id="KW-1185">Reference proteome</keyword>
<evidence type="ECO:0000256" key="2">
    <source>
        <dbReference type="ARBA" id="ARBA00022643"/>
    </source>
</evidence>
<reference evidence="8 9" key="1">
    <citation type="submission" date="2022-10" db="EMBL/GenBank/DDBJ databases">
        <title>Complete genome sequence of Exiguobacterium profundum TSS-3 isolated from an extremely saline-alkaline spring located in Ixtapa, Chiapas-Mexico.</title>
        <authorList>
            <person name="Rincon-Rosales R."/>
            <person name="Rogel M.A."/>
            <person name="Rincon-Molina C.I."/>
            <person name="Guerrero G."/>
            <person name="Manzano-Gomez L.A."/>
            <person name="Lopez-Lopez A."/>
            <person name="Rincon Molina F.A."/>
            <person name="Martinez-Romero E."/>
        </authorList>
    </citation>
    <scope>NUCLEOTIDE SEQUENCE [LARGE SCALE GENOMIC DNA]</scope>
    <source>
        <strain evidence="8 9">TSS-3</strain>
    </source>
</reference>
<dbReference type="InterPro" id="IPR011251">
    <property type="entry name" value="Luciferase-like_dom"/>
</dbReference>
<dbReference type="Pfam" id="PF00296">
    <property type="entry name" value="Bac_luciferase"/>
    <property type="match status" value="1"/>
</dbReference>
<dbReference type="PIRSF" id="PIRSF000337">
    <property type="entry name" value="NTA_MOA"/>
    <property type="match status" value="1"/>
</dbReference>
<evidence type="ECO:0000256" key="6">
    <source>
        <dbReference type="SAM" id="MobiDB-lite"/>
    </source>
</evidence>
<keyword evidence="3" id="KW-0560">Oxidoreductase</keyword>
<protein>
    <submittedName>
        <fullName evidence="8">LLM class flavin-dependent oxidoreductase</fullName>
    </submittedName>
</protein>
<evidence type="ECO:0000256" key="1">
    <source>
        <dbReference type="ARBA" id="ARBA00022630"/>
    </source>
</evidence>
<dbReference type="Gene3D" id="3.20.20.30">
    <property type="entry name" value="Luciferase-like domain"/>
    <property type="match status" value="1"/>
</dbReference>
<dbReference type="EMBL" id="CP109617">
    <property type="protein sequence ID" value="WED56612.1"/>
    <property type="molecule type" value="Genomic_DNA"/>
</dbReference>
<dbReference type="PANTHER" id="PTHR30011">
    <property type="entry name" value="ALKANESULFONATE MONOOXYGENASE-RELATED"/>
    <property type="match status" value="1"/>
</dbReference>
<evidence type="ECO:0000256" key="5">
    <source>
        <dbReference type="ARBA" id="ARBA00033748"/>
    </source>
</evidence>
<dbReference type="SUPFAM" id="SSF51679">
    <property type="entry name" value="Bacterial luciferase-like"/>
    <property type="match status" value="1"/>
</dbReference>
<dbReference type="CDD" id="cd01095">
    <property type="entry name" value="Nitrilotriacetate_monoxgenase"/>
    <property type="match status" value="1"/>
</dbReference>
<organism evidence="8 9">
    <name type="scientific">Exiguobacterium profundum</name>
    <dbReference type="NCBI Taxonomy" id="307643"/>
    <lineage>
        <taxon>Bacteria</taxon>
        <taxon>Bacillati</taxon>
        <taxon>Bacillota</taxon>
        <taxon>Bacilli</taxon>
        <taxon>Bacillales</taxon>
        <taxon>Bacillales Family XII. Incertae Sedis</taxon>
        <taxon>Exiguobacterium</taxon>
    </lineage>
</organism>
<feature type="compositionally biased region" description="Basic and acidic residues" evidence="6">
    <location>
        <begin position="431"/>
        <end position="442"/>
    </location>
</feature>
<dbReference type="InterPro" id="IPR051260">
    <property type="entry name" value="Diverse_substr_monoxygenases"/>
</dbReference>
<evidence type="ECO:0000256" key="3">
    <source>
        <dbReference type="ARBA" id="ARBA00023002"/>
    </source>
</evidence>
<sequence>MTPAKLLNLGVLIYGCGHHQAAWMMPESSIELIGNVTYYQELARIAESGFLDAVFFADNQSFPATTSTEIPAFWFDPMINLTAISQVTNRIGLVSTISSTFSNPFTASRQLLSLDHISKGRVGWNLVTSMSDWEAENHGMDHLPSRERRYQKADEFAEVMDKLLLSWNRGDFSPNRSANHLINEQNIEPIDHVGTYFKVKGPSTTPSSPQGKPVAMQAGASDQGIELAAKYADAVYSVSWNLKQAMEYRNRLEQHLVKQNKPIRHVKIFPGLVTYIGRTKEEAYSKKLELDKRLPLENAIKQLSYFIGEDCSKWELDERVPSLPPIDSFTGPVGRYKTILEIVHDKEPTLRELLGYISAGGGHLTLIGTPEEIVDEMERWFNLGVADGFNLMPPTLPSGLKDFVELIIPELQKRGIFRKGYEGATLREHLDLVPPGSRDRSPQRGNYEEE</sequence>
<feature type="region of interest" description="Disordered" evidence="6">
    <location>
        <begin position="431"/>
        <end position="450"/>
    </location>
</feature>
<name>A0ABY8B6Q8_9BACL</name>
<proteinExistence type="inferred from homology"/>
<keyword evidence="1" id="KW-0285">Flavoprotein</keyword>
<evidence type="ECO:0000256" key="4">
    <source>
        <dbReference type="ARBA" id="ARBA00023033"/>
    </source>
</evidence>
<evidence type="ECO:0000313" key="9">
    <source>
        <dbReference type="Proteomes" id="UP001219957"/>
    </source>
</evidence>
<feature type="domain" description="Luciferase-like" evidence="7">
    <location>
        <begin position="19"/>
        <end position="386"/>
    </location>
</feature>
<keyword evidence="4" id="KW-0503">Monooxygenase</keyword>
<accession>A0ABY8B6Q8</accession>
<keyword evidence="2" id="KW-0288">FMN</keyword>
<comment type="similarity">
    <text evidence="5">Belongs to the NtaA/SnaA/DszA monooxygenase family.</text>
</comment>
<dbReference type="Proteomes" id="UP001219957">
    <property type="component" value="Chromosome"/>
</dbReference>
<gene>
    <name evidence="8" type="ORF">OE059_07100</name>
</gene>
<dbReference type="PANTHER" id="PTHR30011:SF16">
    <property type="entry name" value="C2H2 FINGER DOMAIN TRANSCRIPTION FACTOR (EUROFUNG)-RELATED"/>
    <property type="match status" value="1"/>
</dbReference>
<dbReference type="RefSeq" id="WP_275060578.1">
    <property type="nucleotide sequence ID" value="NZ_CP109617.1"/>
</dbReference>
<dbReference type="InterPro" id="IPR036661">
    <property type="entry name" value="Luciferase-like_sf"/>
</dbReference>
<dbReference type="PROSITE" id="PS51257">
    <property type="entry name" value="PROKAR_LIPOPROTEIN"/>
    <property type="match status" value="1"/>
</dbReference>
<dbReference type="InterPro" id="IPR016215">
    <property type="entry name" value="NTA_MOA"/>
</dbReference>